<comment type="caution">
    <text evidence="5">The sequence shown here is derived from an EMBL/GenBank/DDBJ whole genome shotgun (WGS) entry which is preliminary data.</text>
</comment>
<dbReference type="AlphaFoldDB" id="A0A6N8J450"/>
<keyword evidence="6" id="KW-1185">Reference proteome</keyword>
<reference evidence="5 6" key="1">
    <citation type="submission" date="2019-12" db="EMBL/GenBank/DDBJ databases">
        <title>The draft genomic sequence of strain Chitinophaga oryziterrae JCM 16595.</title>
        <authorList>
            <person name="Zhang X."/>
        </authorList>
    </citation>
    <scope>NUCLEOTIDE SEQUENCE [LARGE SCALE GENOMIC DNA]</scope>
    <source>
        <strain evidence="5 6">JCM 16595</strain>
    </source>
</reference>
<dbReference type="InterPro" id="IPR002577">
    <property type="entry name" value="HTH_HxlR"/>
</dbReference>
<dbReference type="Pfam" id="PF01638">
    <property type="entry name" value="HxlR"/>
    <property type="match status" value="1"/>
</dbReference>
<evidence type="ECO:0000256" key="1">
    <source>
        <dbReference type="ARBA" id="ARBA00023015"/>
    </source>
</evidence>
<gene>
    <name evidence="5" type="ORF">GO495_05485</name>
</gene>
<dbReference type="RefSeq" id="WP_157298661.1">
    <property type="nucleotide sequence ID" value="NZ_BAAAZB010000005.1"/>
</dbReference>
<dbReference type="PANTHER" id="PTHR33204">
    <property type="entry name" value="TRANSCRIPTIONAL REGULATOR, MARR FAMILY"/>
    <property type="match status" value="1"/>
</dbReference>
<dbReference type="Proteomes" id="UP000468388">
    <property type="component" value="Unassembled WGS sequence"/>
</dbReference>
<evidence type="ECO:0000313" key="6">
    <source>
        <dbReference type="Proteomes" id="UP000468388"/>
    </source>
</evidence>
<accession>A0A6N8J450</accession>
<feature type="domain" description="HTH hxlR-type" evidence="4">
    <location>
        <begin position="8"/>
        <end position="112"/>
    </location>
</feature>
<evidence type="ECO:0000256" key="2">
    <source>
        <dbReference type="ARBA" id="ARBA00023125"/>
    </source>
</evidence>
<keyword evidence="2" id="KW-0238">DNA-binding</keyword>
<dbReference type="OrthoDB" id="2619345at2"/>
<dbReference type="InterPro" id="IPR036390">
    <property type="entry name" value="WH_DNA-bd_sf"/>
</dbReference>
<dbReference type="InterPro" id="IPR036388">
    <property type="entry name" value="WH-like_DNA-bd_sf"/>
</dbReference>
<protein>
    <submittedName>
        <fullName evidence="5">Transcriptional regulator</fullName>
    </submittedName>
</protein>
<proteinExistence type="predicted"/>
<dbReference type="EMBL" id="WRXO01000001">
    <property type="protein sequence ID" value="MVT40025.1"/>
    <property type="molecule type" value="Genomic_DNA"/>
</dbReference>
<evidence type="ECO:0000256" key="3">
    <source>
        <dbReference type="ARBA" id="ARBA00023163"/>
    </source>
</evidence>
<evidence type="ECO:0000259" key="4">
    <source>
        <dbReference type="PROSITE" id="PS51118"/>
    </source>
</evidence>
<evidence type="ECO:0000313" key="5">
    <source>
        <dbReference type="EMBL" id="MVT40025.1"/>
    </source>
</evidence>
<keyword evidence="3" id="KW-0804">Transcription</keyword>
<dbReference type="GO" id="GO:0003677">
    <property type="term" value="F:DNA binding"/>
    <property type="evidence" value="ECO:0007669"/>
    <property type="project" value="UniProtKB-KW"/>
</dbReference>
<organism evidence="5 6">
    <name type="scientific">Chitinophaga oryziterrae</name>
    <dbReference type="NCBI Taxonomy" id="1031224"/>
    <lineage>
        <taxon>Bacteria</taxon>
        <taxon>Pseudomonadati</taxon>
        <taxon>Bacteroidota</taxon>
        <taxon>Chitinophagia</taxon>
        <taxon>Chitinophagales</taxon>
        <taxon>Chitinophagaceae</taxon>
        <taxon>Chitinophaga</taxon>
    </lineage>
</organism>
<dbReference type="SUPFAM" id="SSF46785">
    <property type="entry name" value="Winged helix' DNA-binding domain"/>
    <property type="match status" value="1"/>
</dbReference>
<keyword evidence="1" id="KW-0805">Transcription regulation</keyword>
<dbReference type="Gene3D" id="1.10.10.10">
    <property type="entry name" value="Winged helix-like DNA-binding domain superfamily/Winged helix DNA-binding domain"/>
    <property type="match status" value="1"/>
</dbReference>
<dbReference type="PROSITE" id="PS51118">
    <property type="entry name" value="HTH_HXLR"/>
    <property type="match status" value="1"/>
</dbReference>
<sequence>MEGNTSNCSKKDLRAVRDALEVLSGKWKLQILIAILSGNKRFKEITREIDGISDRMLSKELKELEAHSLVKRNVFDTFPPVVEYSGTDHTNSLETVINSLKDWGHLHREKVIGIQNNSLIN</sequence>
<name>A0A6N8J450_9BACT</name>